<sequence length="120" mass="12927">MHANSVILYVADQGRARDFYAAVLEDTPSLDVPGMTEFDLGGVTLGLMPFDDMAAMIPELSASQGQRCELYLRRPDAAAWLHRVELAGGRTLLPLGPRAWGETVGYALDPDGHVVAISEA</sequence>
<dbReference type="InterPro" id="IPR029068">
    <property type="entry name" value="Glyas_Bleomycin-R_OHBP_Dase"/>
</dbReference>
<reference evidence="2" key="1">
    <citation type="submission" date="2020-08" db="EMBL/GenBank/DDBJ databases">
        <title>Sequencing the genomes of 1000 actinobacteria strains.</title>
        <authorList>
            <person name="Klenk H.-P."/>
        </authorList>
    </citation>
    <scope>NUCLEOTIDE SEQUENCE</scope>
    <source>
        <strain evidence="2">DSM 10695</strain>
    </source>
</reference>
<protein>
    <submittedName>
        <fullName evidence="2">Glyoxalase superfamily protein PhnB</fullName>
    </submittedName>
</protein>
<dbReference type="RefSeq" id="WP_184451292.1">
    <property type="nucleotide sequence ID" value="NZ_JACHMK010000001.1"/>
</dbReference>
<evidence type="ECO:0000313" key="3">
    <source>
        <dbReference type="Proteomes" id="UP000617426"/>
    </source>
</evidence>
<organism evidence="2 3">
    <name type="scientific">Schaalia hyovaginalis</name>
    <dbReference type="NCBI Taxonomy" id="29316"/>
    <lineage>
        <taxon>Bacteria</taxon>
        <taxon>Bacillati</taxon>
        <taxon>Actinomycetota</taxon>
        <taxon>Actinomycetes</taxon>
        <taxon>Actinomycetales</taxon>
        <taxon>Actinomycetaceae</taxon>
        <taxon>Schaalia</taxon>
    </lineage>
</organism>
<dbReference type="InterPro" id="IPR037523">
    <property type="entry name" value="VOC_core"/>
</dbReference>
<gene>
    <name evidence="2" type="ORF">HD592_000158</name>
</gene>
<dbReference type="PROSITE" id="PS51819">
    <property type="entry name" value="VOC"/>
    <property type="match status" value="1"/>
</dbReference>
<dbReference type="InterPro" id="IPR025870">
    <property type="entry name" value="Glyoxalase-like_dom"/>
</dbReference>
<dbReference type="Gene3D" id="3.10.180.10">
    <property type="entry name" value="2,3-Dihydroxybiphenyl 1,2-Dioxygenase, domain 1"/>
    <property type="match status" value="1"/>
</dbReference>
<keyword evidence="3" id="KW-1185">Reference proteome</keyword>
<dbReference type="EMBL" id="JACHMK010000001">
    <property type="protein sequence ID" value="MBB6333593.1"/>
    <property type="molecule type" value="Genomic_DNA"/>
</dbReference>
<feature type="domain" description="VOC" evidence="1">
    <location>
        <begin position="2"/>
        <end position="120"/>
    </location>
</feature>
<accession>A0A923IWR1</accession>
<evidence type="ECO:0000259" key="1">
    <source>
        <dbReference type="PROSITE" id="PS51819"/>
    </source>
</evidence>
<proteinExistence type="predicted"/>
<evidence type="ECO:0000313" key="2">
    <source>
        <dbReference type="EMBL" id="MBB6333593.1"/>
    </source>
</evidence>
<dbReference type="SUPFAM" id="SSF54593">
    <property type="entry name" value="Glyoxalase/Bleomycin resistance protein/Dihydroxybiphenyl dioxygenase"/>
    <property type="match status" value="1"/>
</dbReference>
<dbReference type="Proteomes" id="UP000617426">
    <property type="component" value="Unassembled WGS sequence"/>
</dbReference>
<dbReference type="Pfam" id="PF12681">
    <property type="entry name" value="Glyoxalase_2"/>
    <property type="match status" value="1"/>
</dbReference>
<name>A0A923IWR1_9ACTO</name>
<comment type="caution">
    <text evidence="2">The sequence shown here is derived from an EMBL/GenBank/DDBJ whole genome shotgun (WGS) entry which is preliminary data.</text>
</comment>
<dbReference type="AlphaFoldDB" id="A0A923IWR1"/>